<dbReference type="InterPro" id="IPR011993">
    <property type="entry name" value="PH-like_dom_sf"/>
</dbReference>
<organism evidence="3 4">
    <name type="scientific">Hemibagrus wyckioides</name>
    <dbReference type="NCBI Taxonomy" id="337641"/>
    <lineage>
        <taxon>Eukaryota</taxon>
        <taxon>Metazoa</taxon>
        <taxon>Chordata</taxon>
        <taxon>Craniata</taxon>
        <taxon>Vertebrata</taxon>
        <taxon>Euteleostomi</taxon>
        <taxon>Actinopterygii</taxon>
        <taxon>Neopterygii</taxon>
        <taxon>Teleostei</taxon>
        <taxon>Ostariophysi</taxon>
        <taxon>Siluriformes</taxon>
        <taxon>Bagridae</taxon>
        <taxon>Hemibagrus</taxon>
    </lineage>
</organism>
<dbReference type="SMART" id="SM00462">
    <property type="entry name" value="PTB"/>
    <property type="match status" value="1"/>
</dbReference>
<evidence type="ECO:0000313" key="4">
    <source>
        <dbReference type="Proteomes" id="UP000824219"/>
    </source>
</evidence>
<accession>A0A9D3NJE9</accession>
<gene>
    <name evidence="3" type="ORF">KOW79_013054</name>
</gene>
<evidence type="ECO:0000313" key="3">
    <source>
        <dbReference type="EMBL" id="KAG7323352.1"/>
    </source>
</evidence>
<sequence>MLPWKRSKFVLVEDDSKTKAKSLSTGLTYHSLLSSLLRSCPDLVPECPFHWLAGVFHSKRQKVELNKEEPIYSVRYLGSVVTVVAKGEGCTHDAVAKIWASSNYGEQSAKMKLSVGPHGIRMGCRRKPAHLYTLNRITYCTTDPYRPKILAWIYRHQVKHKAVVLRCHAVLLAKADKAHAIALSLYQNSISAFSEFKRLKRQSDFRHRKQELLGEDIMPLMPLRKLLNGQCHYQPPVDKPGNSNRLFSITEEDEEEEEEEEEDDVEEVEKQADNKEEKASNTDPPNLDPEEPPEREMGYIVHGLDGFSITIRDDVHMTLSTLV</sequence>
<dbReference type="Gene3D" id="2.30.29.30">
    <property type="entry name" value="Pleckstrin-homology domain (PH domain)/Phosphotyrosine-binding domain (PTB)"/>
    <property type="match status" value="1"/>
</dbReference>
<dbReference type="EMBL" id="JAHKSW010000015">
    <property type="protein sequence ID" value="KAG7323352.1"/>
    <property type="molecule type" value="Genomic_DNA"/>
</dbReference>
<feature type="region of interest" description="Disordered" evidence="1">
    <location>
        <begin position="250"/>
        <end position="298"/>
    </location>
</feature>
<name>A0A9D3NJE9_9TELE</name>
<dbReference type="PANTHER" id="PTHR11232:SF34">
    <property type="entry name" value="PROTEIN FAM43B"/>
    <property type="match status" value="1"/>
</dbReference>
<feature type="compositionally biased region" description="Basic and acidic residues" evidence="1">
    <location>
        <begin position="268"/>
        <end position="280"/>
    </location>
</feature>
<protein>
    <recommendedName>
        <fullName evidence="2">PID domain-containing protein</fullName>
    </recommendedName>
</protein>
<dbReference type="Pfam" id="PF14719">
    <property type="entry name" value="PID_2"/>
    <property type="match status" value="1"/>
</dbReference>
<dbReference type="OrthoDB" id="5962185at2759"/>
<proteinExistence type="predicted"/>
<feature type="compositionally biased region" description="Acidic residues" evidence="1">
    <location>
        <begin position="250"/>
        <end position="267"/>
    </location>
</feature>
<evidence type="ECO:0000256" key="1">
    <source>
        <dbReference type="SAM" id="MobiDB-lite"/>
    </source>
</evidence>
<dbReference type="PANTHER" id="PTHR11232">
    <property type="entry name" value="PHOSPHOTYROSINE INTERACTION DOMAIN-CONTAINING FAMILY MEMBER"/>
    <property type="match status" value="1"/>
</dbReference>
<comment type="caution">
    <text evidence="3">The sequence shown here is derived from an EMBL/GenBank/DDBJ whole genome shotgun (WGS) entry which is preliminary data.</text>
</comment>
<feature type="domain" description="PID" evidence="2">
    <location>
        <begin position="67"/>
        <end position="202"/>
    </location>
</feature>
<dbReference type="SUPFAM" id="SSF50729">
    <property type="entry name" value="PH domain-like"/>
    <property type="match status" value="1"/>
</dbReference>
<dbReference type="AlphaFoldDB" id="A0A9D3NJE9"/>
<dbReference type="InterPro" id="IPR006020">
    <property type="entry name" value="PTB/PI_dom"/>
</dbReference>
<keyword evidence="4" id="KW-1185">Reference proteome</keyword>
<reference evidence="3 4" key="1">
    <citation type="submission" date="2021-06" db="EMBL/GenBank/DDBJ databases">
        <title>Chromosome-level genome assembly of the red-tail catfish (Hemibagrus wyckioides).</title>
        <authorList>
            <person name="Shao F."/>
        </authorList>
    </citation>
    <scope>NUCLEOTIDE SEQUENCE [LARGE SCALE GENOMIC DNA]</scope>
    <source>
        <strain evidence="3">EC202008001</strain>
        <tissue evidence="3">Blood</tissue>
    </source>
</reference>
<dbReference type="InterPro" id="IPR051133">
    <property type="entry name" value="Adapter_Engulfment-Domain"/>
</dbReference>
<evidence type="ECO:0000259" key="2">
    <source>
        <dbReference type="SMART" id="SM00462"/>
    </source>
</evidence>
<dbReference type="Proteomes" id="UP000824219">
    <property type="component" value="Linkage Group LG15"/>
</dbReference>